<dbReference type="GO" id="GO:0032266">
    <property type="term" value="F:phosphatidylinositol-3-phosphate binding"/>
    <property type="evidence" value="ECO:0007669"/>
    <property type="project" value="InterPro"/>
</dbReference>
<organism evidence="12 13">
    <name type="scientific">Papiliotrema laurentii</name>
    <name type="common">Cryptococcus laurentii</name>
    <dbReference type="NCBI Taxonomy" id="5418"/>
    <lineage>
        <taxon>Eukaryota</taxon>
        <taxon>Fungi</taxon>
        <taxon>Dikarya</taxon>
        <taxon>Basidiomycota</taxon>
        <taxon>Agaricomycotina</taxon>
        <taxon>Tremellomycetes</taxon>
        <taxon>Tremellales</taxon>
        <taxon>Rhynchogastremaceae</taxon>
        <taxon>Papiliotrema</taxon>
    </lineage>
</organism>
<evidence type="ECO:0000313" key="12">
    <source>
        <dbReference type="EMBL" id="KAK1927697.1"/>
    </source>
</evidence>
<dbReference type="PANTHER" id="PTHR10555:SF170">
    <property type="entry name" value="FI18122P1"/>
    <property type="match status" value="1"/>
</dbReference>
<comment type="caution">
    <text evidence="12">The sequence shown here is derived from an EMBL/GenBank/DDBJ whole genome shotgun (WGS) entry which is preliminary data.</text>
</comment>
<comment type="similarity">
    <text evidence="3">Belongs to the YPT35 family.</text>
</comment>
<evidence type="ECO:0000259" key="11">
    <source>
        <dbReference type="PROSITE" id="PS50195"/>
    </source>
</evidence>
<evidence type="ECO:0000256" key="2">
    <source>
        <dbReference type="ARBA" id="ARBA00004177"/>
    </source>
</evidence>
<dbReference type="GO" id="GO:0005774">
    <property type="term" value="C:vacuolar membrane"/>
    <property type="evidence" value="ECO:0007669"/>
    <property type="project" value="UniProtKB-SubCell"/>
</dbReference>
<keyword evidence="13" id="KW-1185">Reference proteome</keyword>
<evidence type="ECO:0000256" key="6">
    <source>
        <dbReference type="ARBA" id="ARBA00023136"/>
    </source>
</evidence>
<dbReference type="PANTHER" id="PTHR10555">
    <property type="entry name" value="SORTING NEXIN"/>
    <property type="match status" value="1"/>
</dbReference>
<feature type="compositionally biased region" description="Low complexity" evidence="10">
    <location>
        <begin position="1"/>
        <end position="25"/>
    </location>
</feature>
<feature type="region of interest" description="Disordered" evidence="10">
    <location>
        <begin position="1"/>
        <end position="37"/>
    </location>
</feature>
<evidence type="ECO:0000313" key="13">
    <source>
        <dbReference type="Proteomes" id="UP001182556"/>
    </source>
</evidence>
<dbReference type="CDD" id="cd07280">
    <property type="entry name" value="PX_YPT35"/>
    <property type="match status" value="1"/>
</dbReference>
<dbReference type="EMBL" id="JAODAN010000001">
    <property type="protein sequence ID" value="KAK1927697.1"/>
    <property type="molecule type" value="Genomic_DNA"/>
</dbReference>
<dbReference type="Pfam" id="PF00787">
    <property type="entry name" value="PX"/>
    <property type="match status" value="1"/>
</dbReference>
<dbReference type="Proteomes" id="UP001182556">
    <property type="component" value="Unassembled WGS sequence"/>
</dbReference>
<name>A0AAD9L9Q9_PAPLA</name>
<evidence type="ECO:0000256" key="7">
    <source>
        <dbReference type="ARBA" id="ARBA00033728"/>
    </source>
</evidence>
<dbReference type="InterPro" id="IPR001683">
    <property type="entry name" value="PX_dom"/>
</dbReference>
<comment type="function">
    <text evidence="7">Recruits the lipid transfer protein VPS13 to endosomal and vacuolar membranes.</text>
</comment>
<evidence type="ECO:0000256" key="1">
    <source>
        <dbReference type="ARBA" id="ARBA00004148"/>
    </source>
</evidence>
<feature type="domain" description="PX" evidence="11">
    <location>
        <begin position="96"/>
        <end position="213"/>
    </location>
</feature>
<keyword evidence="4" id="KW-0926">Vacuole</keyword>
<evidence type="ECO:0000256" key="4">
    <source>
        <dbReference type="ARBA" id="ARBA00022554"/>
    </source>
</evidence>
<evidence type="ECO:0000256" key="3">
    <source>
        <dbReference type="ARBA" id="ARBA00007426"/>
    </source>
</evidence>
<comment type="subcellular location">
    <subcellularLocation>
        <location evidence="2">Endosome</location>
    </subcellularLocation>
    <subcellularLocation>
        <location evidence="1">Vacuole membrane</location>
        <topology evidence="1">Peripheral membrane protein</topology>
    </subcellularLocation>
</comment>
<dbReference type="Gene3D" id="3.30.1520.10">
    <property type="entry name" value="Phox-like domain"/>
    <property type="match status" value="1"/>
</dbReference>
<evidence type="ECO:0000256" key="5">
    <source>
        <dbReference type="ARBA" id="ARBA00022753"/>
    </source>
</evidence>
<evidence type="ECO:0000256" key="10">
    <source>
        <dbReference type="SAM" id="MobiDB-lite"/>
    </source>
</evidence>
<dbReference type="SUPFAM" id="SSF64268">
    <property type="entry name" value="PX domain"/>
    <property type="match status" value="1"/>
</dbReference>
<protein>
    <recommendedName>
        <fullName evidence="8">Endosomal/vacuolar adapter protein YPT35</fullName>
    </recommendedName>
    <alternativeName>
        <fullName evidence="9">PX domain-containing protein YPT35</fullName>
    </alternativeName>
</protein>
<evidence type="ECO:0000256" key="8">
    <source>
        <dbReference type="ARBA" id="ARBA00033774"/>
    </source>
</evidence>
<proteinExistence type="inferred from homology"/>
<evidence type="ECO:0000256" key="9">
    <source>
        <dbReference type="ARBA" id="ARBA00033785"/>
    </source>
</evidence>
<gene>
    <name evidence="12" type="ORF">DB88DRAFT_507769</name>
</gene>
<dbReference type="AlphaFoldDB" id="A0AAD9L9Q9"/>
<keyword evidence="5" id="KW-0967">Endosome</keyword>
<dbReference type="GO" id="GO:0010008">
    <property type="term" value="C:endosome membrane"/>
    <property type="evidence" value="ECO:0007669"/>
    <property type="project" value="UniProtKB-SubCell"/>
</dbReference>
<sequence length="213" mass="23879">MSNPPNTLILLPSSPSPSELDIPSDTSEPEDEAGERRILGVRELAELSKIKSKRPVRHTEIAILGHPDDRERDAQAGQVGRDKDDVTPFARDVCIKGWRVVGGKTWTDKAKVGAYVVYDIDILLHSGGRINILRRYTDFVNLRQSLKAAFPHLRGTIPQLPGKAHMSKFSSKFLEDRQPRLQRFLRTVMLHPEMGRGGPDSVLAQWITLRESG</sequence>
<reference evidence="12" key="1">
    <citation type="submission" date="2023-02" db="EMBL/GenBank/DDBJ databases">
        <title>Identification and recombinant expression of a fungal hydrolase from Papiliotrema laurentii that hydrolyzes apple cutin and clears colloidal polyester polyurethane.</title>
        <authorList>
            <consortium name="DOE Joint Genome Institute"/>
            <person name="Roman V.A."/>
            <person name="Bojanowski C."/>
            <person name="Crable B.R."/>
            <person name="Wagner D.N."/>
            <person name="Hung C.S."/>
            <person name="Nadeau L.J."/>
            <person name="Schratz L."/>
            <person name="Haridas S."/>
            <person name="Pangilinan J."/>
            <person name="Lipzen A."/>
            <person name="Na H."/>
            <person name="Yan M."/>
            <person name="Ng V."/>
            <person name="Grigoriev I.V."/>
            <person name="Spatafora J.W."/>
            <person name="Barlow D."/>
            <person name="Biffinger J."/>
            <person name="Kelley-Loughnane N."/>
            <person name="Varaljay V.A."/>
            <person name="Crookes-Goodson W.J."/>
        </authorList>
    </citation>
    <scope>NUCLEOTIDE SEQUENCE</scope>
    <source>
        <strain evidence="12">5307AH</strain>
    </source>
</reference>
<dbReference type="SMART" id="SM00312">
    <property type="entry name" value="PX"/>
    <property type="match status" value="1"/>
</dbReference>
<accession>A0AAD9L9Q9</accession>
<dbReference type="InterPro" id="IPR036871">
    <property type="entry name" value="PX_dom_sf"/>
</dbReference>
<keyword evidence="6" id="KW-0472">Membrane</keyword>
<dbReference type="InterPro" id="IPR037917">
    <property type="entry name" value="Ypt35_PX"/>
</dbReference>
<dbReference type="PROSITE" id="PS50195">
    <property type="entry name" value="PX"/>
    <property type="match status" value="1"/>
</dbReference>